<name>A0A238L1F5_9RHOB</name>
<protein>
    <submittedName>
        <fullName evidence="2">Polysaccharide pyruvyl transferase</fullName>
    </submittedName>
</protein>
<dbReference type="Proteomes" id="UP000220836">
    <property type="component" value="Unassembled WGS sequence"/>
</dbReference>
<sequence length="260" mass="28990">MANSIFIKYFSGDKNAGDLASPYLLEKISGQKPTPIIMQQGSSQQHYMGVGSTLRHADENTVVWGTGIMTPLMQPRAAPLKFLGVRGPLTRTRLAELGYKDVPVIGDGALTMRQFYNPPATQTYDFGLIPHYVDEQEPFCDDVRQRGGSVFSPQQDLEPYLDQLLQCRVILSSSLHGLIFAHAYGVPSIWVPLSNRVVGEGFKFRDYYAFMGVDQHDIPVWDPQSDFASNLAKATCPDIPDISRHAPELLYSDLKARDHV</sequence>
<dbReference type="AlphaFoldDB" id="A0A238L1F5"/>
<dbReference type="EMBL" id="FXYH01000018">
    <property type="protein sequence ID" value="SMX48651.1"/>
    <property type="molecule type" value="Genomic_DNA"/>
</dbReference>
<feature type="domain" description="Polysaccharide pyruvyl transferase" evidence="1">
    <location>
        <begin position="56"/>
        <end position="193"/>
    </location>
</feature>
<dbReference type="RefSeq" id="WP_097806329.1">
    <property type="nucleotide sequence ID" value="NZ_CBDIHF020000004.1"/>
</dbReference>
<proteinExistence type="predicted"/>
<dbReference type="OrthoDB" id="9803627at2"/>
<dbReference type="GO" id="GO:0016740">
    <property type="term" value="F:transferase activity"/>
    <property type="evidence" value="ECO:0007669"/>
    <property type="project" value="UniProtKB-KW"/>
</dbReference>
<dbReference type="InterPro" id="IPR007345">
    <property type="entry name" value="Polysacch_pyruvyl_Trfase"/>
</dbReference>
<dbReference type="Pfam" id="PF04230">
    <property type="entry name" value="PS_pyruv_trans"/>
    <property type="match status" value="1"/>
</dbReference>
<keyword evidence="2" id="KW-0808">Transferase</keyword>
<keyword evidence="3" id="KW-1185">Reference proteome</keyword>
<gene>
    <name evidence="2" type="ORF">PEV8663_03884</name>
</gene>
<reference evidence="2 3" key="1">
    <citation type="submission" date="2017-05" db="EMBL/GenBank/DDBJ databases">
        <authorList>
            <person name="Song R."/>
            <person name="Chenine A.L."/>
            <person name="Ruprecht R.M."/>
        </authorList>
    </citation>
    <scope>NUCLEOTIDE SEQUENCE [LARGE SCALE GENOMIC DNA]</scope>
    <source>
        <strain evidence="2 3">CECT 8663</strain>
    </source>
</reference>
<evidence type="ECO:0000313" key="3">
    <source>
        <dbReference type="Proteomes" id="UP000220836"/>
    </source>
</evidence>
<evidence type="ECO:0000259" key="1">
    <source>
        <dbReference type="Pfam" id="PF04230"/>
    </source>
</evidence>
<organism evidence="2 3">
    <name type="scientific">Pelagimonas varians</name>
    <dbReference type="NCBI Taxonomy" id="696760"/>
    <lineage>
        <taxon>Bacteria</taxon>
        <taxon>Pseudomonadati</taxon>
        <taxon>Pseudomonadota</taxon>
        <taxon>Alphaproteobacteria</taxon>
        <taxon>Rhodobacterales</taxon>
        <taxon>Roseobacteraceae</taxon>
        <taxon>Pelagimonas</taxon>
    </lineage>
</organism>
<evidence type="ECO:0000313" key="2">
    <source>
        <dbReference type="EMBL" id="SMX48651.1"/>
    </source>
</evidence>
<accession>A0A238L1F5</accession>